<dbReference type="Proteomes" id="UP000295217">
    <property type="component" value="Unassembled WGS sequence"/>
</dbReference>
<dbReference type="AlphaFoldDB" id="A0A4R5A9H7"/>
<sequence>MTENGSRAALGRVVRRVGGEDVLEALVGLAGSDLTTLQLELARRRAAALSPAAVLERYRRDRFTAPAAVPFHALRRVEDVLLDGRLRLLVGRCARSVRSVASQVGRPPAAHSLSRATAPQADQLALRATMTT</sequence>
<dbReference type="OrthoDB" id="7942934at2"/>
<gene>
    <name evidence="1" type="ORF">E1262_14820</name>
</gene>
<comment type="caution">
    <text evidence="1">The sequence shown here is derived from an EMBL/GenBank/DDBJ whole genome shotgun (WGS) entry which is preliminary data.</text>
</comment>
<evidence type="ECO:0000313" key="2">
    <source>
        <dbReference type="Proteomes" id="UP000295217"/>
    </source>
</evidence>
<protein>
    <submittedName>
        <fullName evidence="1">Uncharacterized protein</fullName>
    </submittedName>
</protein>
<proteinExistence type="predicted"/>
<reference evidence="1 2" key="1">
    <citation type="submission" date="2019-02" db="EMBL/GenBank/DDBJ databases">
        <title>Draft genome sequences of novel Actinobacteria.</title>
        <authorList>
            <person name="Sahin N."/>
            <person name="Ay H."/>
            <person name="Saygin H."/>
        </authorList>
    </citation>
    <scope>NUCLEOTIDE SEQUENCE [LARGE SCALE GENOMIC DNA]</scope>
    <source>
        <strain evidence="1 2">8K307</strain>
    </source>
</reference>
<name>A0A4R5A9H7_9ACTN</name>
<evidence type="ECO:0000313" key="1">
    <source>
        <dbReference type="EMBL" id="TDD68731.1"/>
    </source>
</evidence>
<dbReference type="RefSeq" id="WP_132103912.1">
    <property type="nucleotide sequence ID" value="NZ_SMLB01000018.1"/>
</dbReference>
<dbReference type="EMBL" id="SMLB01000018">
    <property type="protein sequence ID" value="TDD68731.1"/>
    <property type="molecule type" value="Genomic_DNA"/>
</dbReference>
<organism evidence="1 2">
    <name type="scientific">Jiangella aurantiaca</name>
    <dbReference type="NCBI Taxonomy" id="2530373"/>
    <lineage>
        <taxon>Bacteria</taxon>
        <taxon>Bacillati</taxon>
        <taxon>Actinomycetota</taxon>
        <taxon>Actinomycetes</taxon>
        <taxon>Jiangellales</taxon>
        <taxon>Jiangellaceae</taxon>
        <taxon>Jiangella</taxon>
    </lineage>
</organism>
<accession>A0A4R5A9H7</accession>
<keyword evidence="2" id="KW-1185">Reference proteome</keyword>